<dbReference type="AlphaFoldDB" id="D7CQ17"/>
<dbReference type="InterPro" id="IPR050601">
    <property type="entry name" value="CPA3_antiporter_subunitC"/>
</dbReference>
<evidence type="ECO:0000256" key="3">
    <source>
        <dbReference type="ARBA" id="ARBA00022475"/>
    </source>
</evidence>
<name>D7CQ17_TRURR</name>
<dbReference type="Pfam" id="PF00420">
    <property type="entry name" value="Oxidored_q2"/>
    <property type="match status" value="1"/>
</dbReference>
<dbReference type="GO" id="GO:0005886">
    <property type="term" value="C:plasma membrane"/>
    <property type="evidence" value="ECO:0007669"/>
    <property type="project" value="UniProtKB-SubCell"/>
</dbReference>
<evidence type="ECO:0000256" key="1">
    <source>
        <dbReference type="ARBA" id="ARBA00004651"/>
    </source>
</evidence>
<dbReference type="PANTHER" id="PTHR34583">
    <property type="entry name" value="ANTIPORTER SUBUNIT MNHC2-RELATED"/>
    <property type="match status" value="1"/>
</dbReference>
<evidence type="ECO:0000256" key="2">
    <source>
        <dbReference type="ARBA" id="ARBA00010388"/>
    </source>
</evidence>
<dbReference type="InterPro" id="IPR039428">
    <property type="entry name" value="NUOK/Mnh_C1-like"/>
</dbReference>
<dbReference type="STRING" id="649638.Trad_1683"/>
<feature type="transmembrane region" description="Helical" evidence="8">
    <location>
        <begin position="32"/>
        <end position="50"/>
    </location>
</feature>
<dbReference type="HOGENOM" id="CLU_082058_4_0_0"/>
<evidence type="ECO:0000256" key="7">
    <source>
        <dbReference type="SAM" id="MobiDB-lite"/>
    </source>
</evidence>
<feature type="region of interest" description="Disordered" evidence="7">
    <location>
        <begin position="98"/>
        <end position="117"/>
    </location>
</feature>
<dbReference type="EMBL" id="CP002049">
    <property type="protein sequence ID" value="ADI14801.1"/>
    <property type="molecule type" value="Genomic_DNA"/>
</dbReference>
<comment type="subcellular location">
    <subcellularLocation>
        <location evidence="1">Cell membrane</location>
        <topology evidence="1">Multi-pass membrane protein</topology>
    </subcellularLocation>
</comment>
<feature type="compositionally biased region" description="Basic and acidic residues" evidence="7">
    <location>
        <begin position="107"/>
        <end position="117"/>
    </location>
</feature>
<dbReference type="OrthoDB" id="9799219at2"/>
<comment type="similarity">
    <text evidence="2">Belongs to the CPA3 antiporters (TC 2.A.63) subunit C family.</text>
</comment>
<dbReference type="eggNOG" id="COG1006">
    <property type="taxonomic scope" value="Bacteria"/>
</dbReference>
<reference evidence="9 10" key="2">
    <citation type="journal article" date="2011" name="Stand. Genomic Sci.">
        <title>Complete genome sequence of Truepera radiovictrix type strain (RQ-24).</title>
        <authorList>
            <person name="Ivanova N."/>
            <person name="Rohde C."/>
            <person name="Munk C."/>
            <person name="Nolan M."/>
            <person name="Lucas S."/>
            <person name="Del Rio T.G."/>
            <person name="Tice H."/>
            <person name="Deshpande S."/>
            <person name="Cheng J.F."/>
            <person name="Tapia R."/>
            <person name="Han C."/>
            <person name="Goodwin L."/>
            <person name="Pitluck S."/>
            <person name="Liolios K."/>
            <person name="Mavromatis K."/>
            <person name="Mikhailova N."/>
            <person name="Pati A."/>
            <person name="Chen A."/>
            <person name="Palaniappan K."/>
            <person name="Land M."/>
            <person name="Hauser L."/>
            <person name="Chang Y.J."/>
            <person name="Jeffries C.D."/>
            <person name="Brambilla E."/>
            <person name="Rohde M."/>
            <person name="Goker M."/>
            <person name="Tindall B.J."/>
            <person name="Woyke T."/>
            <person name="Bristow J."/>
            <person name="Eisen J.A."/>
            <person name="Markowitz V."/>
            <person name="Hugenholtz P."/>
            <person name="Kyrpides N.C."/>
            <person name="Klenk H.P."/>
            <person name="Lapidus A."/>
        </authorList>
    </citation>
    <scope>NUCLEOTIDE SEQUENCE [LARGE SCALE GENOMIC DNA]</scope>
    <source>
        <strain evidence="10">DSM 17093 / CIP 108686 / LMG 22925 / RQ-24</strain>
    </source>
</reference>
<dbReference type="Proteomes" id="UP000000379">
    <property type="component" value="Chromosome"/>
</dbReference>
<accession>D7CQ17</accession>
<keyword evidence="3" id="KW-1003">Cell membrane</keyword>
<dbReference type="PANTHER" id="PTHR34583:SF2">
    <property type="entry name" value="ANTIPORTER SUBUNIT MNHC2-RELATED"/>
    <property type="match status" value="1"/>
</dbReference>
<protein>
    <submittedName>
        <fullName evidence="9">Multisubunit sodium/proton antiporter, MrpC subunit (2.A.63.1)</fullName>
    </submittedName>
</protein>
<evidence type="ECO:0000313" key="10">
    <source>
        <dbReference type="Proteomes" id="UP000000379"/>
    </source>
</evidence>
<dbReference type="KEGG" id="tra:Trad_1683"/>
<feature type="transmembrane region" description="Helical" evidence="8">
    <location>
        <begin position="62"/>
        <end position="83"/>
    </location>
</feature>
<keyword evidence="10" id="KW-1185">Reference proteome</keyword>
<evidence type="ECO:0000256" key="8">
    <source>
        <dbReference type="SAM" id="Phobius"/>
    </source>
</evidence>
<gene>
    <name evidence="9" type="ordered locus">Trad_1683</name>
</gene>
<dbReference type="Gene3D" id="1.10.287.3510">
    <property type="match status" value="1"/>
</dbReference>
<proteinExistence type="inferred from homology"/>
<keyword evidence="5 8" id="KW-1133">Transmembrane helix</keyword>
<evidence type="ECO:0000256" key="4">
    <source>
        <dbReference type="ARBA" id="ARBA00022692"/>
    </source>
</evidence>
<evidence type="ECO:0000313" key="9">
    <source>
        <dbReference type="EMBL" id="ADI14801.1"/>
    </source>
</evidence>
<evidence type="ECO:0000256" key="6">
    <source>
        <dbReference type="ARBA" id="ARBA00023136"/>
    </source>
</evidence>
<evidence type="ECO:0000256" key="5">
    <source>
        <dbReference type="ARBA" id="ARBA00022989"/>
    </source>
</evidence>
<keyword evidence="4 8" id="KW-0812">Transmembrane</keyword>
<reference evidence="10" key="1">
    <citation type="submission" date="2010-05" db="EMBL/GenBank/DDBJ databases">
        <title>The complete genome of Truepera radiovictris DSM 17093.</title>
        <authorList>
            <consortium name="US DOE Joint Genome Institute (JGI-PGF)"/>
            <person name="Lucas S."/>
            <person name="Copeland A."/>
            <person name="Lapidus A."/>
            <person name="Glavina del Rio T."/>
            <person name="Dalin E."/>
            <person name="Tice H."/>
            <person name="Bruce D."/>
            <person name="Goodwin L."/>
            <person name="Pitluck S."/>
            <person name="Kyrpides N."/>
            <person name="Mavromatis K."/>
            <person name="Ovchinnikova G."/>
            <person name="Munk A.C."/>
            <person name="Detter J.C."/>
            <person name="Han C."/>
            <person name="Tapia R."/>
            <person name="Land M."/>
            <person name="Hauser L."/>
            <person name="Markowitz V."/>
            <person name="Cheng J.-F."/>
            <person name="Hugenholtz P."/>
            <person name="Woyke T."/>
            <person name="Wu D."/>
            <person name="Tindall B."/>
            <person name="Pomrenke H.G."/>
            <person name="Brambilla E."/>
            <person name="Klenk H.-P."/>
            <person name="Eisen J.A."/>
        </authorList>
    </citation>
    <scope>NUCLEOTIDE SEQUENCE [LARGE SCALE GENOMIC DNA]</scope>
    <source>
        <strain evidence="10">DSM 17093 / CIP 108686 / LMG 22925 / RQ-24</strain>
    </source>
</reference>
<sequence>MTISTLYALSSTALIGICLYGVFTRAHLIRKVLALNILGSSIFLLLVSFARRSGAEPDPVPHAMVLTGIVVAVSATAFTLAMVRRLFQETGYAYLPEDAPQTATQPPHDEDHRDDAA</sequence>
<feature type="transmembrane region" description="Helical" evidence="8">
    <location>
        <begin position="6"/>
        <end position="23"/>
    </location>
</feature>
<dbReference type="RefSeq" id="WP_013178168.1">
    <property type="nucleotide sequence ID" value="NC_014221.1"/>
</dbReference>
<organism evidence="9 10">
    <name type="scientific">Truepera radiovictrix (strain DSM 17093 / CIP 108686 / LMG 22925 / RQ-24)</name>
    <dbReference type="NCBI Taxonomy" id="649638"/>
    <lineage>
        <taxon>Bacteria</taxon>
        <taxon>Thermotogati</taxon>
        <taxon>Deinococcota</taxon>
        <taxon>Deinococci</taxon>
        <taxon>Trueperales</taxon>
        <taxon>Trueperaceae</taxon>
        <taxon>Truepera</taxon>
    </lineage>
</organism>
<keyword evidence="6 8" id="KW-0472">Membrane</keyword>